<name>A0A8B6G2I5_MYTGA</name>
<dbReference type="Gene3D" id="3.30.420.10">
    <property type="entry name" value="Ribonuclease H-like superfamily/Ribonuclease H"/>
    <property type="match status" value="2"/>
</dbReference>
<dbReference type="InterPro" id="IPR050951">
    <property type="entry name" value="Retrovirus_Pol_polyprotein"/>
</dbReference>
<dbReference type="InterPro" id="IPR001584">
    <property type="entry name" value="Integrase_cat-core"/>
</dbReference>
<feature type="region of interest" description="Disordered" evidence="1">
    <location>
        <begin position="273"/>
        <end position="299"/>
    </location>
</feature>
<evidence type="ECO:0000256" key="1">
    <source>
        <dbReference type="SAM" id="MobiDB-lite"/>
    </source>
</evidence>
<feature type="compositionally biased region" description="Basic residues" evidence="1">
    <location>
        <begin position="273"/>
        <end position="289"/>
    </location>
</feature>
<evidence type="ECO:0000313" key="4">
    <source>
        <dbReference type="Proteomes" id="UP000596742"/>
    </source>
</evidence>
<gene>
    <name evidence="3" type="ORF">MGAL_10B094331</name>
</gene>
<comment type="caution">
    <text evidence="3">The sequence shown here is derived from an EMBL/GenBank/DDBJ whole genome shotgun (WGS) entry which is preliminary data.</text>
</comment>
<dbReference type="InterPro" id="IPR036397">
    <property type="entry name" value="RNaseH_sf"/>
</dbReference>
<dbReference type="InterPro" id="IPR041588">
    <property type="entry name" value="Integrase_H2C2"/>
</dbReference>
<protein>
    <recommendedName>
        <fullName evidence="2">Integrase catalytic domain-containing protein</fullName>
    </recommendedName>
</protein>
<dbReference type="Pfam" id="PF17921">
    <property type="entry name" value="Integrase_H2C2"/>
    <property type="match status" value="1"/>
</dbReference>
<keyword evidence="4" id="KW-1185">Reference proteome</keyword>
<dbReference type="EMBL" id="UYJE01007768">
    <property type="protein sequence ID" value="VDI57748.1"/>
    <property type="molecule type" value="Genomic_DNA"/>
</dbReference>
<dbReference type="InterPro" id="IPR012337">
    <property type="entry name" value="RNaseH-like_sf"/>
</dbReference>
<dbReference type="PANTHER" id="PTHR37984">
    <property type="entry name" value="PROTEIN CBG26694"/>
    <property type="match status" value="1"/>
</dbReference>
<dbReference type="PROSITE" id="PS50994">
    <property type="entry name" value="INTEGRASE"/>
    <property type="match status" value="1"/>
</dbReference>
<dbReference type="Gene3D" id="1.10.340.70">
    <property type="match status" value="1"/>
</dbReference>
<reference evidence="3" key="1">
    <citation type="submission" date="2018-11" db="EMBL/GenBank/DDBJ databases">
        <authorList>
            <person name="Alioto T."/>
            <person name="Alioto T."/>
        </authorList>
    </citation>
    <scope>NUCLEOTIDE SEQUENCE</scope>
</reference>
<accession>A0A8B6G2I5</accession>
<organism evidence="3 4">
    <name type="scientific">Mytilus galloprovincialis</name>
    <name type="common">Mediterranean mussel</name>
    <dbReference type="NCBI Taxonomy" id="29158"/>
    <lineage>
        <taxon>Eukaryota</taxon>
        <taxon>Metazoa</taxon>
        <taxon>Spiralia</taxon>
        <taxon>Lophotrochozoa</taxon>
        <taxon>Mollusca</taxon>
        <taxon>Bivalvia</taxon>
        <taxon>Autobranchia</taxon>
        <taxon>Pteriomorphia</taxon>
        <taxon>Mytilida</taxon>
        <taxon>Mytiloidea</taxon>
        <taxon>Mytilidae</taxon>
        <taxon>Mytilinae</taxon>
        <taxon>Mytilus</taxon>
    </lineage>
</organism>
<sequence>MYREFMSPKVENGKLFRQLVVPEVYRSDVMKLAHESLMAGHMATRRTVYRVLSEFYWPGVESDVKRYCQSCDICQRTVPKGKQVRAPLGKTPIIDVPFRRVAVDIVGPLVPVTDKGNRYILTLVDYATRYPEGVALPSIETERVAEALIDIFCRVGFPREMLTDMGAQFTSNLMSELMLKRLCAERPRDWDKYLGPALFAYREVPQESVLFSPFELVYGWPVRGPMTILKELWTREITDPEVRSTYEYVINLRERLESTCELVKQNLEKASRKQSRIYNRKSRSRKMKVGQKGIGATTY</sequence>
<dbReference type="AlphaFoldDB" id="A0A8B6G2I5"/>
<dbReference type="GO" id="GO:0003676">
    <property type="term" value="F:nucleic acid binding"/>
    <property type="evidence" value="ECO:0007669"/>
    <property type="project" value="InterPro"/>
</dbReference>
<proteinExistence type="predicted"/>
<dbReference type="GO" id="GO:0015074">
    <property type="term" value="P:DNA integration"/>
    <property type="evidence" value="ECO:0007669"/>
    <property type="project" value="InterPro"/>
</dbReference>
<evidence type="ECO:0000313" key="3">
    <source>
        <dbReference type="EMBL" id="VDI57748.1"/>
    </source>
</evidence>
<dbReference type="FunFam" id="1.10.340.70:FF:000001">
    <property type="entry name" value="Retrovirus-related Pol polyprotein from transposon gypsy-like Protein"/>
    <property type="match status" value="1"/>
</dbReference>
<dbReference type="Proteomes" id="UP000596742">
    <property type="component" value="Unassembled WGS sequence"/>
</dbReference>
<dbReference type="SUPFAM" id="SSF53098">
    <property type="entry name" value="Ribonuclease H-like"/>
    <property type="match status" value="1"/>
</dbReference>
<dbReference type="PANTHER" id="PTHR37984:SF15">
    <property type="entry name" value="INTEGRASE CATALYTIC DOMAIN-CONTAINING PROTEIN"/>
    <property type="match status" value="1"/>
</dbReference>
<dbReference type="OrthoDB" id="10066679at2759"/>
<evidence type="ECO:0000259" key="2">
    <source>
        <dbReference type="PROSITE" id="PS50994"/>
    </source>
</evidence>
<feature type="domain" description="Integrase catalytic" evidence="2">
    <location>
        <begin position="88"/>
        <end position="178"/>
    </location>
</feature>
<dbReference type="Pfam" id="PF00665">
    <property type="entry name" value="rve"/>
    <property type="match status" value="1"/>
</dbReference>